<evidence type="ECO:0000256" key="1">
    <source>
        <dbReference type="ARBA" id="ARBA00008724"/>
    </source>
</evidence>
<dbReference type="Pfam" id="PF20772">
    <property type="entry name" value="TACO1_YebC_N"/>
    <property type="match status" value="1"/>
</dbReference>
<keyword evidence="5" id="KW-1185">Reference proteome</keyword>
<dbReference type="NCBIfam" id="NF009044">
    <property type="entry name" value="PRK12378.1"/>
    <property type="match status" value="1"/>
</dbReference>
<dbReference type="Gene3D" id="1.10.10.200">
    <property type="match status" value="1"/>
</dbReference>
<dbReference type="Gene3D" id="3.30.70.980">
    <property type="match status" value="2"/>
</dbReference>
<dbReference type="InParanoid" id="A0A2R5G8X2"/>
<evidence type="ECO:0000313" key="5">
    <source>
        <dbReference type="Proteomes" id="UP000241890"/>
    </source>
</evidence>
<evidence type="ECO:0000259" key="3">
    <source>
        <dbReference type="Pfam" id="PF20772"/>
    </source>
</evidence>
<name>A0A2R5G8X2_9STRA</name>
<dbReference type="InterPro" id="IPR048300">
    <property type="entry name" value="TACO1_YebC-like_2nd/3rd_dom"/>
</dbReference>
<dbReference type="Pfam" id="PF01709">
    <property type="entry name" value="Transcrip_reg"/>
    <property type="match status" value="1"/>
</dbReference>
<reference evidence="4 5" key="1">
    <citation type="submission" date="2017-12" db="EMBL/GenBank/DDBJ databases">
        <title>Sequencing, de novo assembly and annotation of complete genome of a new Thraustochytrid species, strain FCC1311.</title>
        <authorList>
            <person name="Sedici K."/>
            <person name="Godart F."/>
            <person name="Aiese Cigliano R."/>
            <person name="Sanseverino W."/>
            <person name="Barakat M."/>
            <person name="Ortet P."/>
            <person name="Marechal E."/>
            <person name="Cagnac O."/>
            <person name="Amato A."/>
        </authorList>
    </citation>
    <scope>NUCLEOTIDE SEQUENCE [LARGE SCALE GENOMIC DNA]</scope>
</reference>
<dbReference type="PANTHER" id="PTHR12532">
    <property type="entry name" value="TRANSLATIONAL ACTIVATOR OF CYTOCHROME C OXIDASE 1"/>
    <property type="match status" value="1"/>
</dbReference>
<dbReference type="InterPro" id="IPR029072">
    <property type="entry name" value="YebC-like"/>
</dbReference>
<dbReference type="GO" id="GO:0005737">
    <property type="term" value="C:cytoplasm"/>
    <property type="evidence" value="ECO:0007669"/>
    <property type="project" value="UniProtKB-ARBA"/>
</dbReference>
<feature type="domain" description="TACO1/YebC-like N-terminal" evidence="3">
    <location>
        <begin position="10"/>
        <end position="78"/>
    </location>
</feature>
<dbReference type="AlphaFoldDB" id="A0A2R5G8X2"/>
<sequence length="268" mass="28518">MVKMTTRGMAWANIKHKKAKNDAQKHKLYQKFSREVTVAAAGGADPDMNFALEAVLRRAHKASVPKAVLDRAILLGSGQGSNDGAKFESVLYEGAGPGGSLFMVEALTDNRKRTAPNMRHHFSKHGGQLEANTANYAFERVGFFTIPVSSIAEAEAAEEAAIEAGATDVVAPDAAAFAPATAATSSPDASDEEGEVVEVICEVPDLETVVNGIKAAGLEAHNVELIYDAKLPTSIEDEGHLASFEKLVDALENDDDVSKVFHNVRVSE</sequence>
<dbReference type="OrthoDB" id="2017544at2759"/>
<dbReference type="PANTHER" id="PTHR12532:SF0">
    <property type="entry name" value="TRANSLATIONAL ACTIVATOR OF CYTOCHROME C OXIDASE 1"/>
    <property type="match status" value="1"/>
</dbReference>
<feature type="domain" description="TACO1/YebC-like second and third" evidence="2">
    <location>
        <begin position="87"/>
        <end position="264"/>
    </location>
</feature>
<dbReference type="InterPro" id="IPR026564">
    <property type="entry name" value="Transcrip_reg_TACO1-like_dom3"/>
</dbReference>
<accession>A0A2R5G8X2</accession>
<dbReference type="InterPro" id="IPR017856">
    <property type="entry name" value="Integrase-like_N"/>
</dbReference>
<comment type="similarity">
    <text evidence="1">Belongs to the TACO1 family.</text>
</comment>
<protein>
    <submittedName>
        <fullName evidence="4">Translational activator of cytochrome c oxidase 1</fullName>
    </submittedName>
</protein>
<comment type="caution">
    <text evidence="4">The sequence shown here is derived from an EMBL/GenBank/DDBJ whole genome shotgun (WGS) entry which is preliminary data.</text>
</comment>
<dbReference type="Proteomes" id="UP000241890">
    <property type="component" value="Unassembled WGS sequence"/>
</dbReference>
<evidence type="ECO:0000313" key="4">
    <source>
        <dbReference type="EMBL" id="GBG24933.1"/>
    </source>
</evidence>
<dbReference type="SUPFAM" id="SSF75625">
    <property type="entry name" value="YebC-like"/>
    <property type="match status" value="1"/>
</dbReference>
<dbReference type="HAMAP" id="MF_00693">
    <property type="entry name" value="Transcrip_reg_TACO1"/>
    <property type="match status" value="1"/>
</dbReference>
<evidence type="ECO:0000259" key="2">
    <source>
        <dbReference type="Pfam" id="PF01709"/>
    </source>
</evidence>
<dbReference type="InterPro" id="IPR049083">
    <property type="entry name" value="TACO1_YebC_N"/>
</dbReference>
<dbReference type="EMBL" id="BEYU01000009">
    <property type="protein sequence ID" value="GBG24933.1"/>
    <property type="molecule type" value="Genomic_DNA"/>
</dbReference>
<proteinExistence type="inferred from homology"/>
<gene>
    <name evidence="4" type="ORF">FCC1311_011502</name>
</gene>
<organism evidence="4 5">
    <name type="scientific">Hondaea fermentalgiana</name>
    <dbReference type="NCBI Taxonomy" id="2315210"/>
    <lineage>
        <taxon>Eukaryota</taxon>
        <taxon>Sar</taxon>
        <taxon>Stramenopiles</taxon>
        <taxon>Bigyra</taxon>
        <taxon>Labyrinthulomycetes</taxon>
        <taxon>Thraustochytrida</taxon>
        <taxon>Thraustochytriidae</taxon>
        <taxon>Hondaea</taxon>
    </lineage>
</organism>
<dbReference type="InterPro" id="IPR002876">
    <property type="entry name" value="Transcrip_reg_TACO1-like"/>
</dbReference>